<dbReference type="SUPFAM" id="SSF52518">
    <property type="entry name" value="Thiamin diphosphate-binding fold (THDP-binding)"/>
    <property type="match status" value="2"/>
</dbReference>
<dbReference type="Gene3D" id="3.40.50.11610">
    <property type="entry name" value="Multifunctional 2-oxoglutarate metabolism enzyme, C-terminal domain"/>
    <property type="match status" value="1"/>
</dbReference>
<evidence type="ECO:0000313" key="11">
    <source>
        <dbReference type="Proteomes" id="UP000023755"/>
    </source>
</evidence>
<dbReference type="Proteomes" id="UP000023755">
    <property type="component" value="Chromosome"/>
</dbReference>
<dbReference type="AlphaFoldDB" id="X5H4B3"/>
<dbReference type="GO" id="GO:0006099">
    <property type="term" value="P:tricarboxylic acid cycle"/>
    <property type="evidence" value="ECO:0007669"/>
    <property type="project" value="TreeGrafter"/>
</dbReference>
<dbReference type="SMART" id="SM00861">
    <property type="entry name" value="Transket_pyr"/>
    <property type="match status" value="1"/>
</dbReference>
<keyword evidence="6 10" id="KW-0560">Oxidoreductase</keyword>
<keyword evidence="11" id="KW-1185">Reference proteome</keyword>
<dbReference type="InterPro" id="IPR029061">
    <property type="entry name" value="THDP-binding"/>
</dbReference>
<dbReference type="GO" id="GO:0004591">
    <property type="term" value="F:oxoglutarate dehydrogenase (succinyl-transferring) activity"/>
    <property type="evidence" value="ECO:0007669"/>
    <property type="project" value="UniProtKB-EC"/>
</dbReference>
<dbReference type="STRING" id="1286528.NHE_0559"/>
<dbReference type="NCBIfam" id="NF008907">
    <property type="entry name" value="PRK12270.1"/>
    <property type="match status" value="1"/>
</dbReference>
<dbReference type="InterPro" id="IPR042179">
    <property type="entry name" value="KGD_C_sf"/>
</dbReference>
<dbReference type="Pfam" id="PF02779">
    <property type="entry name" value="Transket_pyr"/>
    <property type="match status" value="1"/>
</dbReference>
<sequence>MPDIRPDIRNADNQLFKKIQQSYLDSPNSVDPSWRAFFEPKKSVNVRAKMAQEGSEHTDQSLLGYKIEALKNSYRRFGYLAADLDPLGLARAYRKAELDPSFHGLDDVSYRSSPTVAEVVESMHAVYCGNISAQFMFLSENKEVDWLKERLESRPFYRTEFDSSVKLALLDTLVKADGLEEFLNIKFKGGKRFSLEGCDAALVAMEAIIEVAAISGHTDVLLGMSHRGRLNFAVNIFGKKYKALFAEFAGGAPFPAEFAVSGDVKYHFGASCTHKSFLSHTEISAMMLHNPSHLEAVDPVLLGYARAMQDEGMTVFPVLFHGDAAFSGQGVVYESMILESLQQYQSGGVLHVIVNNQIGFTTPPQYARKQPFPSFLGESFDIPIFHVNADNPEAVLYVALLASEFRSKFNKSAVIDIVSYRRYGHNEMDEPKFTQPVMYDVIASHKRVVDLYSEQLIQEGVISAADVAARKGGFRDLLETELNKSKEYKPEPEFLMRKGWEGCLGQERKDEPSTDTSVSKEILVTLSEKLNNVPGEFDANSKVVRLLLQRKESILAGDNIDWGNGESLAFASLLNEGISIRLTGQDCKRGTFSHRHAVLFSQSTGEELCLLNTLSDSAKIDVVTSPLSEYGALGFEYGYSLLKPKKLVLWEAQFGDFANGAQIMIDQYISSGEIKWLSRTGLVLLLPHGYEGQGPEHSSARVERFLQLAAENNMRIINCTTPANFFHALRRQVLSDVVRPLIVFSPKSLLRHKMAVSTLSDFTDGSFKNVIYDRTKRDSIRRVIFCSGKVYYDLLAELNSSEILLVRIEQLYPFPKEELLEVVKIHKDAELLWCQEEPKNMGAWFFVAPLFEDYCSRKLRYVGRAAAAATSEGFMNDHVISQNALVRGALTL</sequence>
<comment type="function">
    <text evidence="2">E1 component of the 2-oxoglutarate dehydrogenase (OGDH) complex which catalyzes the decarboxylation of 2-oxoglutarate, the first step in the conversion of 2-oxoglutarate to succinyl-CoA and CO(2).</text>
</comment>
<accession>X5H4B3</accession>
<reference evidence="10 11" key="1">
    <citation type="submission" date="2014-03" db="EMBL/GenBank/DDBJ databases">
        <title>Sequencing and Comparison of Genomes and Transcriptome Profiles of Human Ehrlichiosis Agents.</title>
        <authorList>
            <person name="Lin M."/>
            <person name="Daugherty S.C."/>
            <person name="Nagaraj S."/>
            <person name="Cheng Z."/>
            <person name="Xiong Q."/>
            <person name="Lin F.-Y."/>
            <person name="Sengamalay N."/>
            <person name="Ott S."/>
            <person name="Godinez A."/>
            <person name="Tallon L.J."/>
            <person name="Sadzewicz L."/>
            <person name="Fraser C.M."/>
            <person name="Dunning Hotopp J.C."/>
            <person name="Rikihisa Y."/>
        </authorList>
    </citation>
    <scope>NUCLEOTIDE SEQUENCE [LARGE SCALE GENOMIC DNA]</scope>
    <source>
        <strain evidence="10 11">Oregon</strain>
    </source>
</reference>
<dbReference type="PANTHER" id="PTHR23152">
    <property type="entry name" value="2-OXOGLUTARATE DEHYDROGENASE"/>
    <property type="match status" value="1"/>
</dbReference>
<proteinExistence type="predicted"/>
<evidence type="ECO:0000313" key="10">
    <source>
        <dbReference type="EMBL" id="AHX11498.1"/>
    </source>
</evidence>
<dbReference type="Pfam" id="PF16870">
    <property type="entry name" value="OxoGdeHyase_C"/>
    <property type="match status" value="1"/>
</dbReference>
<dbReference type="HOGENOM" id="CLU_004709_1_0_5"/>
<dbReference type="Pfam" id="PF00676">
    <property type="entry name" value="E1_dh"/>
    <property type="match status" value="1"/>
</dbReference>
<dbReference type="KEGG" id="nhm:NHE_0559"/>
<gene>
    <name evidence="10" type="primary">sucA</name>
    <name evidence="10" type="ORF">NHE_0559</name>
</gene>
<dbReference type="PIRSF" id="PIRSF000157">
    <property type="entry name" value="Oxoglu_dh_E1"/>
    <property type="match status" value="1"/>
</dbReference>
<dbReference type="EMBL" id="CP007481">
    <property type="protein sequence ID" value="AHX11498.1"/>
    <property type="molecule type" value="Genomic_DNA"/>
</dbReference>
<evidence type="ECO:0000256" key="8">
    <source>
        <dbReference type="ARBA" id="ARBA00030680"/>
    </source>
</evidence>
<evidence type="ECO:0000256" key="5">
    <source>
        <dbReference type="ARBA" id="ARBA00013321"/>
    </source>
</evidence>
<organism evidence="10 11">
    <name type="scientific">Neorickettsia helminthoeca str. Oregon</name>
    <dbReference type="NCBI Taxonomy" id="1286528"/>
    <lineage>
        <taxon>Bacteria</taxon>
        <taxon>Pseudomonadati</taxon>
        <taxon>Pseudomonadota</taxon>
        <taxon>Alphaproteobacteria</taxon>
        <taxon>Rickettsiales</taxon>
        <taxon>Anaplasmataceae</taxon>
        <taxon>Neorickettsia</taxon>
    </lineage>
</organism>
<dbReference type="InterPro" id="IPR031717">
    <property type="entry name" value="ODO-1/KGD_C"/>
</dbReference>
<evidence type="ECO:0000256" key="2">
    <source>
        <dbReference type="ARBA" id="ARBA00003906"/>
    </source>
</evidence>
<comment type="cofactor">
    <cofactor evidence="1">
        <name>thiamine diphosphate</name>
        <dbReference type="ChEBI" id="CHEBI:58937"/>
    </cofactor>
</comment>
<evidence type="ECO:0000256" key="4">
    <source>
        <dbReference type="ARBA" id="ARBA00012280"/>
    </source>
</evidence>
<evidence type="ECO:0000259" key="9">
    <source>
        <dbReference type="SMART" id="SM00861"/>
    </source>
</evidence>
<dbReference type="Gene3D" id="1.10.287.1150">
    <property type="entry name" value="TPP helical domain"/>
    <property type="match status" value="1"/>
</dbReference>
<dbReference type="Gene3D" id="3.40.50.970">
    <property type="match status" value="1"/>
</dbReference>
<evidence type="ECO:0000256" key="6">
    <source>
        <dbReference type="ARBA" id="ARBA00023002"/>
    </source>
</evidence>
<name>X5H4B3_9RICK</name>
<dbReference type="RefSeq" id="WP_038559638.1">
    <property type="nucleotide sequence ID" value="NZ_CP007481.1"/>
</dbReference>
<dbReference type="Gene3D" id="3.40.50.12470">
    <property type="match status" value="1"/>
</dbReference>
<protein>
    <recommendedName>
        <fullName evidence="5">2-oxoglutarate dehydrogenase E1 component</fullName>
        <ecNumber evidence="4">1.2.4.2</ecNumber>
    </recommendedName>
    <alternativeName>
        <fullName evidence="8">Alpha-ketoglutarate dehydrogenase</fullName>
    </alternativeName>
</protein>
<dbReference type="GO" id="GO:0030976">
    <property type="term" value="F:thiamine pyrophosphate binding"/>
    <property type="evidence" value="ECO:0007669"/>
    <property type="project" value="InterPro"/>
</dbReference>
<evidence type="ECO:0000256" key="7">
    <source>
        <dbReference type="ARBA" id="ARBA00023052"/>
    </source>
</evidence>
<dbReference type="GO" id="GO:0005829">
    <property type="term" value="C:cytosol"/>
    <property type="evidence" value="ECO:0007669"/>
    <property type="project" value="TreeGrafter"/>
</dbReference>
<keyword evidence="7" id="KW-0786">Thiamine pyrophosphate</keyword>
<evidence type="ECO:0000256" key="3">
    <source>
        <dbReference type="ARBA" id="ARBA00011301"/>
    </source>
</evidence>
<evidence type="ECO:0000256" key="1">
    <source>
        <dbReference type="ARBA" id="ARBA00001964"/>
    </source>
</evidence>
<comment type="subunit">
    <text evidence="3">Homodimer. Part of the 2-oxoglutarate dehydrogenase (OGDH) complex composed of E1 (2-oxoglutarate dehydrogenase), E2 (dihydrolipoamide succinyltransferase) and E3 (dihydrolipoamide dehydrogenase); the complex contains multiple copies of the three enzymatic components (E1, E2 and E3).</text>
</comment>
<dbReference type="InterPro" id="IPR001017">
    <property type="entry name" value="DH_E1"/>
</dbReference>
<dbReference type="InterPro" id="IPR011603">
    <property type="entry name" value="2oxoglutarate_DH_E1"/>
</dbReference>
<feature type="domain" description="Transketolase-like pyrimidine-binding" evidence="9">
    <location>
        <begin position="560"/>
        <end position="752"/>
    </location>
</feature>
<dbReference type="GO" id="GO:0045252">
    <property type="term" value="C:oxoglutarate dehydrogenase complex"/>
    <property type="evidence" value="ECO:0007669"/>
    <property type="project" value="TreeGrafter"/>
</dbReference>
<dbReference type="NCBIfam" id="NF006914">
    <property type="entry name" value="PRK09404.1"/>
    <property type="match status" value="1"/>
</dbReference>
<dbReference type="InterPro" id="IPR005475">
    <property type="entry name" value="Transketolase-like_Pyr-bd"/>
</dbReference>
<dbReference type="EC" id="1.2.4.2" evidence="4"/>
<dbReference type="NCBIfam" id="TIGR00239">
    <property type="entry name" value="2oxo_dh_E1"/>
    <property type="match status" value="1"/>
</dbReference>
<dbReference type="PANTHER" id="PTHR23152:SF4">
    <property type="entry name" value="2-OXOADIPATE DEHYDROGENASE COMPLEX COMPONENT E1"/>
    <property type="match status" value="1"/>
</dbReference>